<protein>
    <submittedName>
        <fullName evidence="1">Uncharacterized protein</fullName>
    </submittedName>
</protein>
<dbReference type="Proteomes" id="UP000821845">
    <property type="component" value="Chromosome 10"/>
</dbReference>
<accession>A0ACB7T6G5</accession>
<name>A0ACB7T6G5_HYAAI</name>
<evidence type="ECO:0000313" key="1">
    <source>
        <dbReference type="EMBL" id="KAH6942520.1"/>
    </source>
</evidence>
<comment type="caution">
    <text evidence="1">The sequence shown here is derived from an EMBL/GenBank/DDBJ whole genome shotgun (WGS) entry which is preliminary data.</text>
</comment>
<proteinExistence type="predicted"/>
<organism evidence="1 2">
    <name type="scientific">Hyalomma asiaticum</name>
    <name type="common">Tick</name>
    <dbReference type="NCBI Taxonomy" id="266040"/>
    <lineage>
        <taxon>Eukaryota</taxon>
        <taxon>Metazoa</taxon>
        <taxon>Ecdysozoa</taxon>
        <taxon>Arthropoda</taxon>
        <taxon>Chelicerata</taxon>
        <taxon>Arachnida</taxon>
        <taxon>Acari</taxon>
        <taxon>Parasitiformes</taxon>
        <taxon>Ixodida</taxon>
        <taxon>Ixodoidea</taxon>
        <taxon>Ixodidae</taxon>
        <taxon>Hyalomminae</taxon>
        <taxon>Hyalomma</taxon>
    </lineage>
</organism>
<sequence length="1564" mass="168525">MARSHQHRKNKTETAPQFACVEDFNFIDTDIKLPRGLVAARASPEKKKLPRASSRNARILQCFFPVVFGPLKLVVLPEIIYLKGRASSRISRPSEVKRRDKHCGDADCVSPSEGQNCDMTERGGPEQERQPGTGPPNPSEFSSDRTSPEHLSSALTVSTDSTTGTSKRSKKRSSSKGSSGRSRKGASRRILGLLSKSAKHRDKSARNESLSKADASSAHQAATSLSGTSQSVRDLAPTDVTAAQCATNEPSAKNLPKGPAGKLSSDGLPGNDSMAASREFTPKDTVSTGVFTDDHSTKNITAKENSAIRNVSTEKLPAQESSAIMRKYLPTGRPLAEELSMKEPQATAGAANDLSSPGISAQETSARDVTTKDLATKDVMVKDSSAERGAVSRLPSTDAMAVQQSDRAQDSDAAGTAIGTASQEQPHESAEQADRHQATLSSTSPTSPSSLSPQGPTSPRSLTPLLAATASPGSSPEVDPVAYQLTLSVLKGRKLPLNSGELSISPMVEREQTRKNRRVSIALRPMVELISPLDGSPTDQHSLGLEPSSFVGKPAPAGGAELSRLASASGRSVEDACEERHVQVCRPVLKVRPPTSLVDQQGSLPAHPESEPLPHPETNLDMEECPLPDLFPAGAPIPSAAPPHWPCPDDVGSWFSPDAARVRRASCIRRPGQPTRRGSRVSLKDCPGRPPNSPSTIDLLSADAWSDSPYKTGALVLVCCVFLFGVCVLCVFVVQHMLRTPYVAEPAVCVTEDCVEHARRILLTLDTSANPCLSFHSYVCGGKGTAGDDVADDVVAAPAPSHGATANFTRGSNDGLLRDIKPAQRLARAYARQIVAPNLLSGNGNSSTAYKANAALSLCLNRSAERLPGASLASLMRKVGLPWPASSRGPVKFVDVLALLLELSVNWNVGLWFDVRIRRYEGRANTEETIIVLGEPGHVPLLRMEQVGGLDEPAYESTARDVARYLRSETVDAGGGGGDTEDPFKETAALKQLRRDEGAVRGAILNSLSGGDEMGDVFLALKNAGSTVFEGVSASDWTSLLDKYLGVSAMKAAGVNISLETMLLVHNGQLFSRLSKLASEIPAARLLDVVGWIFAYSYAWIENRGFDRLPLSSSGSKTDPGPGVTTRILCTAVVIESFGIAPVAPLFSRMFPVQERAKVTAVLNTTAHTLADAVRSSRGISNATKRKAGGKITAHTFQTLWPPQPFLSLDVLDTLYTPFPSTQPRTFYESWLMSRRAQRASLVRRYYGTLTTLRLRWYTEEVLYVYSLNHIVLGLTAVFPPSYYRHGSPTMTYAGIGFQFARKLVSCVDRRGRFRDYDGASTGASWWLREAGSPECRLDKARSAQEASAISDLYALDASLAAMKKVSDDAPLRLKLLEKLTGTQTFYVSYCSRFCRDLDAREKCDLAMNGSEFRAAFDCQWRVIDRGCLFLFRDYDGASTGASWWLREAGSPECRLDKARSAQEASAISDLYALDASLAAMKKVSDDAPLRLKLLEKLTGTQTFYVSYCSPSFRGRQFDCRCKGLLAFLRSFGQSVGCTSTAAHSTDAARTSQGMVDVPFLSGI</sequence>
<gene>
    <name evidence="1" type="ORF">HPB50_006945</name>
</gene>
<dbReference type="EMBL" id="CM023490">
    <property type="protein sequence ID" value="KAH6942520.1"/>
    <property type="molecule type" value="Genomic_DNA"/>
</dbReference>
<evidence type="ECO:0000313" key="2">
    <source>
        <dbReference type="Proteomes" id="UP000821845"/>
    </source>
</evidence>
<keyword evidence="2" id="KW-1185">Reference proteome</keyword>
<reference evidence="1" key="1">
    <citation type="submission" date="2020-05" db="EMBL/GenBank/DDBJ databases">
        <title>Large-scale comparative analyses of tick genomes elucidate their genetic diversity and vector capacities.</title>
        <authorList>
            <person name="Jia N."/>
            <person name="Wang J."/>
            <person name="Shi W."/>
            <person name="Du L."/>
            <person name="Sun Y."/>
            <person name="Zhan W."/>
            <person name="Jiang J."/>
            <person name="Wang Q."/>
            <person name="Zhang B."/>
            <person name="Ji P."/>
            <person name="Sakyi L.B."/>
            <person name="Cui X."/>
            <person name="Yuan T."/>
            <person name="Jiang B."/>
            <person name="Yang W."/>
            <person name="Lam T.T.-Y."/>
            <person name="Chang Q."/>
            <person name="Ding S."/>
            <person name="Wang X."/>
            <person name="Zhu J."/>
            <person name="Ruan X."/>
            <person name="Zhao L."/>
            <person name="Wei J."/>
            <person name="Que T."/>
            <person name="Du C."/>
            <person name="Cheng J."/>
            <person name="Dai P."/>
            <person name="Han X."/>
            <person name="Huang E."/>
            <person name="Gao Y."/>
            <person name="Liu J."/>
            <person name="Shao H."/>
            <person name="Ye R."/>
            <person name="Li L."/>
            <person name="Wei W."/>
            <person name="Wang X."/>
            <person name="Wang C."/>
            <person name="Yang T."/>
            <person name="Huo Q."/>
            <person name="Li W."/>
            <person name="Guo W."/>
            <person name="Chen H."/>
            <person name="Zhou L."/>
            <person name="Ni X."/>
            <person name="Tian J."/>
            <person name="Zhou Y."/>
            <person name="Sheng Y."/>
            <person name="Liu T."/>
            <person name="Pan Y."/>
            <person name="Xia L."/>
            <person name="Li J."/>
            <person name="Zhao F."/>
            <person name="Cao W."/>
        </authorList>
    </citation>
    <scope>NUCLEOTIDE SEQUENCE</scope>
    <source>
        <strain evidence="1">Hyas-2018</strain>
    </source>
</reference>